<feature type="region of interest" description="Disordered" evidence="1">
    <location>
        <begin position="214"/>
        <end position="260"/>
    </location>
</feature>
<dbReference type="NCBIfam" id="NF038127">
    <property type="entry name" value="FDP_fam"/>
    <property type="match status" value="1"/>
</dbReference>
<organism evidence="3">
    <name type="scientific">Leptolyngbya sp. NK1-12</name>
    <dbReference type="NCBI Taxonomy" id="2547451"/>
    <lineage>
        <taxon>Bacteria</taxon>
        <taxon>Bacillati</taxon>
        <taxon>Cyanobacteriota</taxon>
        <taxon>Cyanophyceae</taxon>
        <taxon>Leptolyngbyales</taxon>
        <taxon>Leptolyngbyaceae</taxon>
        <taxon>Leptolyngbya group</taxon>
        <taxon>Leptolyngbya</taxon>
    </lineage>
</organism>
<proteinExistence type="predicted"/>
<dbReference type="EMBL" id="CP053586">
    <property type="protein sequence ID" value="WNZ26352.1"/>
    <property type="molecule type" value="Genomic_DNA"/>
</dbReference>
<name>A0AA96WXN4_9CYAN</name>
<reference evidence="3" key="1">
    <citation type="submission" date="2020-05" db="EMBL/GenBank/DDBJ databases">
        <authorList>
            <person name="Zhu T."/>
            <person name="Keshari N."/>
            <person name="Lu X."/>
        </authorList>
    </citation>
    <scope>NUCLEOTIDE SEQUENCE</scope>
    <source>
        <strain evidence="3">NK1-12</strain>
    </source>
</reference>
<feature type="compositionally biased region" description="Pro residues" evidence="1">
    <location>
        <begin position="226"/>
        <end position="248"/>
    </location>
</feature>
<accession>A0AA96WXN4</accession>
<dbReference type="Pfam" id="PF04151">
    <property type="entry name" value="PPC"/>
    <property type="match status" value="1"/>
</dbReference>
<sequence length="1460" mass="154204">MAALGQFDLTDLSTLQTTGIKGEPTVGDGSGSSFFVTITEPTATITLSTLDDIEAEEPLEIPFSLANGELYEVDPNASSVTLNIADEVEPGLGPTVGLTVDKTNLAEGEEFTINFTVDGEIPPEGVTVLVQGPGIAALSEFDIAGIDPATDITGTNGEFPIPGDDRSSFLITITEPQASITLSTFDDGPNEGAEELTFNLADGERYNVNPEASGVTLTINDGGTPSPSPSPSPAPSPDPSPDPSPTPGAPTVSFSTVTGTFDPEDNILSPYLVQSIEGGNPVLTLAFSVDSEIPEEGLVVTVNSDIPLQDYFANLGIEPFSPGGKLLEAVYDDDGVATGFKFRIEQPRALITLVGKNADNTEPVDATFTLEAGEGYNPDAQANASTVTFYDTIEQVPATAVTPEVSLSLDETTLNESTGNTTTLTFQLSEAPPPEGVLVYLKGTAPVGVDENQTGNSLAELDVYNAKVTGGAFPAPNFGANGFFFRITEQMATITLPAFKDEDLEGIDEYTFALQEAPGYTIAEDAGAITVNVIDDENSQIQVGLTTEPAVLIESEKTVSVHNFSLSATPPDAGLVVSVVAPNLSEFDLSGIKTEGGEIAAVTPTGFDFKITAKNAKIELPVAEDGEDEGLEEATFTLQDAPEYQVNPDAIVGSFQIVDTPEQAPALEVTEPNDTIEKALDTKLSATNNKVSFKSTLDFEFENSYENADGSVVYVDASEDVDFYKVSLKAGDTIYIDTDSNQFDEGRKVDTWLRVFDGSGTALASNDDGTAPDEVFESRFQSYIEFTAPSDGDYYVGVTLYNNSKYDPNKPATGGAFSSLDPNEYGTGEYTLNINLNESPLAAPTAIPRGDGTGPAISLFSVAGVYGDDFDTLGFDIKATGLAETVAEGAGAALNFVLTADSEIPEGGVEVVINSDVDLTQYFGGVGEENYTVPYGGNLNNKPFTRGGQFLDAVYDATGKPTGFKFLLEQPFATIVLNPSNREEAETDGPETATFSIVESKGYTTSDLSSSTVTFYDTVEQIPTPATTPEVRLELSTTELIETEETPITLTFTLSEPPPEGGVQIYVSGNAQDFLNEFSIFQAEFSGGVAVADGAVSGFYLQMFEQTATITLPVFNSTDITEGIEEFNLAIRPGAGYTVNEAQNGGTIRIKDTPDSQIQVSLSTEPAVLIEAEQTVSVHNFSLSATPPEEGVTVAVSAPNLSEFNLEGIAVEGGEIVGVRDDGFDFKITAKEAKISLPIANDGTEEGVEEATFTLNPGSGYQVNPDAGSATFTVVDAPEQAPGSTEESNDTLDTAIATGLSAAKSTVTFDGEIAEHSIEVGPEEEITIDGTEDVDLYKVDLLTGQTLTIDLDSLDPDPDQAGATKLQYAQIRVFDATGKELAKTSFDDFQAAPDELFTVFNDPYLQFRAETDGVYYVGISQIGNDYYDPTKAGSGSGWIFPDFDIGTGGKYTLNLGVTPA</sequence>
<evidence type="ECO:0000313" key="3">
    <source>
        <dbReference type="EMBL" id="WNZ26352.1"/>
    </source>
</evidence>
<dbReference type="InterPro" id="IPR007280">
    <property type="entry name" value="Peptidase_C_arc/bac"/>
</dbReference>
<evidence type="ECO:0000259" key="2">
    <source>
        <dbReference type="Pfam" id="PF04151"/>
    </source>
</evidence>
<dbReference type="Gene3D" id="2.60.120.380">
    <property type="match status" value="2"/>
</dbReference>
<evidence type="ECO:0000256" key="1">
    <source>
        <dbReference type="SAM" id="MobiDB-lite"/>
    </source>
</evidence>
<gene>
    <name evidence="3" type="ORF">HJG54_00090</name>
</gene>
<feature type="domain" description="Peptidase C-terminal archaeal/bacterial" evidence="2">
    <location>
        <begin position="720"/>
        <end position="799"/>
    </location>
</feature>
<protein>
    <submittedName>
        <fullName evidence="3">Peptidase</fullName>
    </submittedName>
</protein>